<name>A5MZN3_CLOK5</name>
<dbReference type="Pfam" id="PF04994">
    <property type="entry name" value="TfoX_C"/>
    <property type="match status" value="1"/>
</dbReference>
<dbReference type="Proteomes" id="UP000002411">
    <property type="component" value="Chromosome"/>
</dbReference>
<evidence type="ECO:0000313" key="3">
    <source>
        <dbReference type="Proteomes" id="UP000002411"/>
    </source>
</evidence>
<evidence type="ECO:0000313" key="2">
    <source>
        <dbReference type="EMBL" id="EDK34329.1"/>
    </source>
</evidence>
<dbReference type="AlphaFoldDB" id="A5MZN3"/>
<feature type="domain" description="TfoX C-terminal" evidence="1">
    <location>
        <begin position="2"/>
        <end position="40"/>
    </location>
</feature>
<organism evidence="2 3">
    <name type="scientific">Clostridium kluyveri (strain ATCC 8527 / DSM 555 / NBRC 12016 / NCIMB 10680 / K1)</name>
    <dbReference type="NCBI Taxonomy" id="431943"/>
    <lineage>
        <taxon>Bacteria</taxon>
        <taxon>Bacillati</taxon>
        <taxon>Bacillota</taxon>
        <taxon>Clostridia</taxon>
        <taxon>Eubacteriales</taxon>
        <taxon>Clostridiaceae</taxon>
        <taxon>Clostridium</taxon>
    </lineage>
</organism>
<reference evidence="2 3" key="1">
    <citation type="journal article" date="2008" name="Proc. Natl. Acad. Sci. U.S.A.">
        <title>The genome of Clostridium kluyveri, a strict anaerobe with unique metabolic features.</title>
        <authorList>
            <person name="Seedorf H."/>
            <person name="Fricke W.F."/>
            <person name="Veith B."/>
            <person name="Brueggemann H."/>
            <person name="Liesegang H."/>
            <person name="Strittmatter A."/>
            <person name="Miethke M."/>
            <person name="Buckel W."/>
            <person name="Hinderberger J."/>
            <person name="Li F."/>
            <person name="Hagemeier C."/>
            <person name="Thauer R.K."/>
            <person name="Gottschalk G."/>
        </authorList>
    </citation>
    <scope>NUCLEOTIDE SEQUENCE [LARGE SCALE GENOMIC DNA]</scope>
    <source>
        <strain evidence="3">ATCC 8527 / DSM 555 / NCIMB 10680</strain>
    </source>
</reference>
<dbReference type="InterPro" id="IPR007077">
    <property type="entry name" value="TfoX_C"/>
</dbReference>
<dbReference type="KEGG" id="ckl:CKL_2317"/>
<accession>A5MZN3</accession>
<dbReference type="STRING" id="431943.CKL_2317"/>
<dbReference type="eggNOG" id="COG3743">
    <property type="taxonomic scope" value="Bacteria"/>
</dbReference>
<keyword evidence="3" id="KW-1185">Reference proteome</keyword>
<evidence type="ECO:0000259" key="1">
    <source>
        <dbReference type="Pfam" id="PF04994"/>
    </source>
</evidence>
<protein>
    <recommendedName>
        <fullName evidence="1">TfoX C-terminal domain-containing protein</fullName>
    </recommendedName>
</protein>
<gene>
    <name evidence="2" type="ordered locus">CKL_2317</name>
</gene>
<dbReference type="Gene3D" id="1.10.150.20">
    <property type="entry name" value="5' to 3' exonuclease, C-terminal subdomain"/>
    <property type="match status" value="1"/>
</dbReference>
<dbReference type="HOGENOM" id="CLU_2354807_0_0_9"/>
<dbReference type="EMBL" id="CP000673">
    <property type="protein sequence ID" value="EDK34329.1"/>
    <property type="molecule type" value="Genomic_DNA"/>
</dbReference>
<proteinExistence type="predicted"/>
<sequence length="96" mass="11558">MNEVGIFTYDELKDIGAEQAWLKIQEIDASACIHRLLALDRTPALFDIICCKRHRRRWNKACVRSLWNYMNFIYLRKLNLLIYDKPVDSKREENKR</sequence>